<evidence type="ECO:0000313" key="10">
    <source>
        <dbReference type="EMBL" id="KGN45265.1"/>
    </source>
</evidence>
<dbReference type="OMA" id="AYSTWAI"/>
<dbReference type="KEGG" id="csv:101209347"/>
<keyword evidence="6" id="KW-0812">Transmembrane</keyword>
<feature type="signal peptide" evidence="7">
    <location>
        <begin position="1"/>
        <end position="23"/>
    </location>
</feature>
<evidence type="ECO:0000313" key="11">
    <source>
        <dbReference type="Proteomes" id="UP000029981"/>
    </source>
</evidence>
<keyword evidence="1" id="KW-0479">Metal-binding</keyword>
<reference evidence="10" key="6">
    <citation type="journal article" date="2009" name="PLoS ONE">
        <title>An integrated genetic and cytogenetic map of the cucumber genome.</title>
        <authorList>
            <person name="Ren Y."/>
            <person name="Zhang Z."/>
            <person name="Liu J."/>
            <person name="Staub J.E."/>
            <person name="Han Y."/>
            <person name="Cheng Z."/>
            <person name="Li X."/>
            <person name="Lu J."/>
            <person name="Miao H."/>
            <person name="Kang H."/>
            <person name="Xie B."/>
            <person name="Gu X."/>
            <person name="Wang X."/>
            <person name="Du Y."/>
            <person name="Jin W."/>
            <person name="Huang S."/>
        </authorList>
    </citation>
    <scope>NUCLEOTIDE SEQUENCE [LARGE SCALE GENOMIC DNA]</scope>
</reference>
<reference evidence="10 11" key="5">
    <citation type="journal article" date="2009" name="Nat. Genet.">
        <title>The genome of the cucumber, Cucumis sativus L.</title>
        <authorList>
            <person name="Huang S."/>
            <person name="Li R."/>
            <person name="Zhang Z."/>
            <person name="Li L."/>
            <person name="Gu X."/>
            <person name="Fan W."/>
            <person name="Lucas W.J."/>
            <person name="Wang X."/>
            <person name="Xie B."/>
            <person name="Ni P."/>
            <person name="Ren Y."/>
            <person name="Zhu H."/>
            <person name="Li J."/>
            <person name="Lin K."/>
            <person name="Jin W."/>
            <person name="Fei Z."/>
            <person name="Li G."/>
            <person name="Staub J."/>
            <person name="Kilian A."/>
            <person name="van der Vossen E.A."/>
            <person name="Wu Y."/>
            <person name="Guo J."/>
            <person name="He J."/>
            <person name="Jia Z."/>
            <person name="Ren Y."/>
            <person name="Tian G."/>
            <person name="Lu Y."/>
            <person name="Ruan J."/>
            <person name="Qian W."/>
            <person name="Wang M."/>
            <person name="Huang Q."/>
            <person name="Li B."/>
            <person name="Xuan Z."/>
            <person name="Cao J."/>
            <person name="Asan"/>
            <person name="Wu Z."/>
            <person name="Zhang J."/>
            <person name="Cai Q."/>
            <person name="Bai Y."/>
            <person name="Zhao B."/>
            <person name="Han Y."/>
            <person name="Li Y."/>
            <person name="Li X."/>
            <person name="Wang S."/>
            <person name="Shi Q."/>
            <person name="Liu S."/>
            <person name="Cho W.K."/>
            <person name="Kim J.Y."/>
            <person name="Xu Y."/>
            <person name="Heller-Uszynska K."/>
            <person name="Miao H."/>
            <person name="Cheng Z."/>
            <person name="Zhang S."/>
            <person name="Wu J."/>
            <person name="Yang Y."/>
            <person name="Kang H."/>
            <person name="Li M."/>
            <person name="Liang H."/>
            <person name="Ren X."/>
            <person name="Shi Z."/>
            <person name="Wen M."/>
            <person name="Jian M."/>
            <person name="Yang H."/>
            <person name="Zhang G."/>
            <person name="Yang Z."/>
            <person name="Chen R."/>
            <person name="Liu S."/>
            <person name="Li J."/>
            <person name="Ma L."/>
            <person name="Liu H."/>
            <person name="Zhou Y."/>
            <person name="Zhao J."/>
            <person name="Fang X."/>
            <person name="Li G."/>
            <person name="Fang L."/>
            <person name="Li Y."/>
            <person name="Liu D."/>
            <person name="Zheng H."/>
            <person name="Zhang Y."/>
            <person name="Qin N."/>
            <person name="Li Z."/>
            <person name="Yang G."/>
            <person name="Yang S."/>
            <person name="Bolund L."/>
            <person name="Kristiansen K."/>
            <person name="Zheng H."/>
            <person name="Li S."/>
            <person name="Zhang X."/>
            <person name="Yang H."/>
            <person name="Wang J."/>
            <person name="Sun R."/>
            <person name="Zhang B."/>
            <person name="Jiang S."/>
            <person name="Wang J."/>
            <person name="Du Y."/>
            <person name="Li S."/>
        </authorList>
    </citation>
    <scope>NUCLEOTIDE SEQUENCE [LARGE SCALE GENOMIC DNA]</scope>
    <source>
        <strain evidence="11">cv. 9930</strain>
    </source>
</reference>
<dbReference type="InterPro" id="IPR003245">
    <property type="entry name" value="Phytocyanin_dom"/>
</dbReference>
<keyword evidence="6" id="KW-1133">Transmembrane helix</keyword>
<keyword evidence="2" id="KW-0186">Copper</keyword>
<reference evidence="9" key="3">
    <citation type="submission" date="1996-07" db="EMBL/GenBank/DDBJ databases">
        <authorList>
            <person name="Nersissan A.M."/>
            <person name="Nalbandyan R.M."/>
            <person name="Herrmann R.G."/>
            <person name="Valentine J.S."/>
        </authorList>
    </citation>
    <scope>NUCLEOTIDE SEQUENCE</scope>
</reference>
<evidence type="ECO:0000256" key="6">
    <source>
        <dbReference type="SAM" id="Phobius"/>
    </source>
</evidence>
<organism evidence="9">
    <name type="scientific">Cucumis sativus</name>
    <name type="common">Cucumber</name>
    <dbReference type="NCBI Taxonomy" id="3659"/>
    <lineage>
        <taxon>Eukaryota</taxon>
        <taxon>Viridiplantae</taxon>
        <taxon>Streptophyta</taxon>
        <taxon>Embryophyta</taxon>
        <taxon>Tracheophyta</taxon>
        <taxon>Spermatophyta</taxon>
        <taxon>Magnoliopsida</taxon>
        <taxon>eudicotyledons</taxon>
        <taxon>Gunneridae</taxon>
        <taxon>Pentapetalae</taxon>
        <taxon>rosids</taxon>
        <taxon>fabids</taxon>
        <taxon>Cucurbitales</taxon>
        <taxon>Cucurbitaceae</taxon>
        <taxon>Benincaseae</taxon>
        <taxon>Cucumis</taxon>
    </lineage>
</organism>
<dbReference type="SMR" id="Q96403"/>
<dbReference type="PROSITE" id="PS00196">
    <property type="entry name" value="COPPER_BLUE"/>
    <property type="match status" value="1"/>
</dbReference>
<feature type="transmembrane region" description="Helical" evidence="6">
    <location>
        <begin position="164"/>
        <end position="181"/>
    </location>
</feature>
<feature type="compositionally biased region" description="Pro residues" evidence="5">
    <location>
        <begin position="137"/>
        <end position="159"/>
    </location>
</feature>
<feature type="region of interest" description="Disordered" evidence="5">
    <location>
        <begin position="136"/>
        <end position="159"/>
    </location>
</feature>
<feature type="domain" description="Phytocyanin" evidence="8">
    <location>
        <begin position="26"/>
        <end position="130"/>
    </location>
</feature>
<reference evidence="10" key="9">
    <citation type="submission" date="2014-10" db="EMBL/GenBank/DDBJ databases">
        <authorList>
            <person name="Huang S."/>
            <person name="Zhang Z."/>
            <person name="Lin K."/>
            <person name="Zhou Q."/>
        </authorList>
    </citation>
    <scope>NUCLEOTIDE SEQUENCE</scope>
</reference>
<dbReference type="EMBL" id="U65511">
    <property type="protein sequence ID" value="AAC32421.1"/>
    <property type="molecule type" value="mRNA"/>
</dbReference>
<dbReference type="Gene3D" id="2.60.40.420">
    <property type="entry name" value="Cupredoxins - blue copper proteins"/>
    <property type="match status" value="1"/>
</dbReference>
<dbReference type="CDD" id="cd13920">
    <property type="entry name" value="Stellacyanin"/>
    <property type="match status" value="1"/>
</dbReference>
<proteinExistence type="evidence at transcript level"/>
<dbReference type="AlphaFoldDB" id="Q96403"/>
<dbReference type="PANTHER" id="PTHR33021">
    <property type="entry name" value="BLUE COPPER PROTEIN"/>
    <property type="match status" value="1"/>
</dbReference>
<dbReference type="PANTHER" id="PTHR33021:SF189">
    <property type="entry name" value="CUCUMBER PEELING CUPREDOXIN-LIKE"/>
    <property type="match status" value="1"/>
</dbReference>
<sequence>MAAGSVAFVLGLIAVVFLHPATAQSTVHIVGDNTGWSVPSSPNFYSQWAAGKTFRVGDSLQFNFPANAHNVHEMETKQSFDACNFVNSDNDVERTSPVIERLDELGMHYFVCTVGTHCSNGQKLSINVVAANATVSMPPPSSSPPSSSPPSSVMPPPSPSSSNALMATLYLTFSALLVMAFF</sequence>
<keyword evidence="7" id="KW-0732">Signal</keyword>
<dbReference type="SUPFAM" id="SSF49503">
    <property type="entry name" value="Cupredoxins"/>
    <property type="match status" value="1"/>
</dbReference>
<evidence type="ECO:0000259" key="8">
    <source>
        <dbReference type="PROSITE" id="PS51485"/>
    </source>
</evidence>
<dbReference type="PIR" id="T10484">
    <property type="entry name" value="T10484"/>
</dbReference>
<keyword evidence="3" id="KW-1015">Disulfide bond</keyword>
<evidence type="ECO:0000256" key="4">
    <source>
        <dbReference type="ARBA" id="ARBA00023180"/>
    </source>
</evidence>
<dbReference type="GO" id="GO:0009055">
    <property type="term" value="F:electron transfer activity"/>
    <property type="evidence" value="ECO:0007669"/>
    <property type="project" value="InterPro"/>
</dbReference>
<evidence type="ECO:0000256" key="2">
    <source>
        <dbReference type="ARBA" id="ARBA00023008"/>
    </source>
</evidence>
<reference evidence="9" key="4">
    <citation type="journal article" date="1998" name="Protein Sci.">
        <title>Uclacyanins, stellacyanins, and plantacyanins are distinct subfamilies of phytocyanins: plant-specific mononuclear blue copper proteins.</title>
        <authorList>
            <person name="Nersissian A.M."/>
            <person name="Immoos C."/>
            <person name="Hill M.G."/>
            <person name="Hart P.J."/>
            <person name="Williams G."/>
            <person name="Herrmann R.G."/>
            <person name="Valentine J.S."/>
        </authorList>
    </citation>
    <scope>NUCLEOTIDE SEQUENCE</scope>
</reference>
<dbReference type="Pfam" id="PF02298">
    <property type="entry name" value="Cu_bind_like"/>
    <property type="match status" value="1"/>
</dbReference>
<keyword evidence="4" id="KW-0325">Glycoprotein</keyword>
<keyword evidence="6" id="KW-0472">Membrane</keyword>
<evidence type="ECO:0000256" key="7">
    <source>
        <dbReference type="SAM" id="SignalP"/>
    </source>
</evidence>
<feature type="chain" id="PRO_5007716033" evidence="7">
    <location>
        <begin position="24"/>
        <end position="182"/>
    </location>
</feature>
<dbReference type="PROSITE" id="PS51485">
    <property type="entry name" value="PHYTOCYANIN"/>
    <property type="match status" value="1"/>
</dbReference>
<evidence type="ECO:0000256" key="1">
    <source>
        <dbReference type="ARBA" id="ARBA00022723"/>
    </source>
</evidence>
<reference evidence="10" key="7">
    <citation type="journal article" date="2010" name="BMC Genomics">
        <title>Transcriptome sequencing and comparative analysis of cucumber flowers with different sex types.</title>
        <authorList>
            <person name="Guo S."/>
            <person name="Zheng Y."/>
            <person name="Joung J.G."/>
            <person name="Liu S."/>
            <person name="Zhang Z."/>
            <person name="Crasta O.R."/>
            <person name="Sobral B.W."/>
            <person name="Xu Y."/>
            <person name="Huang S."/>
            <person name="Fei Z."/>
        </authorList>
    </citation>
    <scope>NUCLEOTIDE SEQUENCE [LARGE SCALE GENOMIC DNA]</scope>
</reference>
<dbReference type="InterPro" id="IPR008972">
    <property type="entry name" value="Cupredoxin"/>
</dbReference>
<gene>
    <name evidence="10" type="ORF">Csa_7G432470</name>
</gene>
<evidence type="ECO:0000256" key="3">
    <source>
        <dbReference type="ARBA" id="ARBA00023157"/>
    </source>
</evidence>
<keyword evidence="11" id="KW-1185">Reference proteome</keyword>
<accession>Q96403</accession>
<name>Q96403_CUCSA</name>
<protein>
    <submittedName>
        <fullName evidence="9">Stellacyanin</fullName>
    </submittedName>
</protein>
<evidence type="ECO:0000313" key="9">
    <source>
        <dbReference type="EMBL" id="AAC32421.1"/>
    </source>
</evidence>
<dbReference type="Proteomes" id="UP000029981">
    <property type="component" value="Chromosome 7"/>
</dbReference>
<reference evidence="9" key="2">
    <citation type="journal article" date="1996" name="Protein Sci.">
        <title>Cloning, expression, and spectroscopic characterization of Cucumis sativus stellacyanin in its nonglycosylated form.</title>
        <authorList>
            <person name="Nersissian A.M."/>
            <person name="Mehrabian Z.B."/>
            <person name="Nalbandyan R.M."/>
            <person name="Hart P.J."/>
            <person name="Fraczkiewicz G."/>
            <person name="Czernuszewicz R.S."/>
            <person name="Bender C.J."/>
            <person name="Peisach J."/>
            <person name="Herrmann R.G."/>
            <person name="Valentine J.S."/>
        </authorList>
    </citation>
    <scope>NUCLEOTIDE SEQUENCE</scope>
</reference>
<dbReference type="GO" id="GO:0046872">
    <property type="term" value="F:metal ion binding"/>
    <property type="evidence" value="ECO:0007669"/>
    <property type="project" value="UniProtKB-KW"/>
</dbReference>
<evidence type="ECO:0000256" key="5">
    <source>
        <dbReference type="SAM" id="MobiDB-lite"/>
    </source>
</evidence>
<reference evidence="10" key="8">
    <citation type="journal article" date="2011" name="BMC Genomics">
        <title>RNA-Seq improves annotation of protein-coding genes in the cucumber genome.</title>
        <authorList>
            <person name="Li Z."/>
            <person name="Zhang Z."/>
            <person name="Yan P."/>
            <person name="Huang S."/>
            <person name="Fei Z."/>
            <person name="Lin K."/>
        </authorList>
    </citation>
    <scope>NUCLEOTIDE SEQUENCE [LARGE SCALE GENOMIC DNA]</scope>
</reference>
<dbReference type="FunFam" id="2.60.40.420:FF:000034">
    <property type="entry name" value="Cupredoxin superfamily protein"/>
    <property type="match status" value="1"/>
</dbReference>
<dbReference type="InterPro" id="IPR028871">
    <property type="entry name" value="BlueCu_1_BS"/>
</dbReference>
<reference evidence="9" key="1">
    <citation type="journal article" date="1996" name="Protein Sci.">
        <title>A missing link in cupredoxins: crystal structure of cucumber stellacyanin at 1.6-A resolution.</title>
        <authorList>
            <person name="Hart P.J."/>
            <person name="Nersissian A.M."/>
            <person name="Herrmann R.G."/>
            <person name="Nalbandyan R.M."/>
            <person name="Valentine J.S."/>
            <person name="Eisenberg D."/>
        </authorList>
    </citation>
    <scope>NUCLEOTIDE SEQUENCE</scope>
</reference>
<dbReference type="OrthoDB" id="5421909at2759"/>
<dbReference type="Gramene" id="KGN45265">
    <property type="protein sequence ID" value="KGN45265"/>
    <property type="gene ID" value="Csa_7G432470"/>
</dbReference>
<dbReference type="GO" id="GO:0005886">
    <property type="term" value="C:plasma membrane"/>
    <property type="evidence" value="ECO:0000318"/>
    <property type="project" value="GO_Central"/>
</dbReference>
<dbReference type="EMBL" id="CM002928">
    <property type="protein sequence ID" value="KGN45265.1"/>
    <property type="molecule type" value="Genomic_DNA"/>
</dbReference>
<dbReference type="InterPro" id="IPR039391">
    <property type="entry name" value="Phytocyanin-like"/>
</dbReference>